<dbReference type="Proteomes" id="UP000663929">
    <property type="component" value="Chromosome"/>
</dbReference>
<keyword evidence="2" id="KW-1133">Transmembrane helix</keyword>
<evidence type="ECO:0000256" key="1">
    <source>
        <dbReference type="SAM" id="MobiDB-lite"/>
    </source>
</evidence>
<dbReference type="AlphaFoldDB" id="A0A8A4TJE2"/>
<dbReference type="EMBL" id="CP071793">
    <property type="protein sequence ID" value="QTD49607.1"/>
    <property type="molecule type" value="Genomic_DNA"/>
</dbReference>
<sequence>MSDRFPEIKRAPTNPKRLSMRHFGAACSLFAALTLLSYLITPSGSAALPSTIDKGFLAAHAVLVSLAVFAAGILRHRVAPAATALGLIYIAIWGVTEVSQQTFLQQTLGALCSPAHRAAAMVAGENIGLTPPSPFPIQSEFLLFVLSSSFAVGSLSWGFAFWSGDDPARPLACIWLLIGAMTLSALAIRSAGFHALAPAVKLWNCYLFGPSRIVQCLLLGFWLWPTGRPTPESDPQSPPLVKGPLRTSP</sequence>
<dbReference type="KEGG" id="scor:J3U87_28810"/>
<keyword evidence="4" id="KW-1185">Reference proteome</keyword>
<evidence type="ECO:0000256" key="2">
    <source>
        <dbReference type="SAM" id="Phobius"/>
    </source>
</evidence>
<accession>A0A8A4TJE2</accession>
<evidence type="ECO:0000313" key="3">
    <source>
        <dbReference type="EMBL" id="QTD49607.1"/>
    </source>
</evidence>
<keyword evidence="2" id="KW-0472">Membrane</keyword>
<feature type="transmembrane region" description="Helical" evidence="2">
    <location>
        <begin position="55"/>
        <end position="74"/>
    </location>
</feature>
<proteinExistence type="predicted"/>
<protein>
    <submittedName>
        <fullName evidence="3">Uncharacterized protein</fullName>
    </submittedName>
</protein>
<keyword evidence="2" id="KW-0812">Transmembrane</keyword>
<organism evidence="3 4">
    <name type="scientific">Sulfidibacter corallicola</name>
    <dbReference type="NCBI Taxonomy" id="2818388"/>
    <lineage>
        <taxon>Bacteria</taxon>
        <taxon>Pseudomonadati</taxon>
        <taxon>Acidobacteriota</taxon>
        <taxon>Holophagae</taxon>
        <taxon>Acanthopleuribacterales</taxon>
        <taxon>Acanthopleuribacteraceae</taxon>
        <taxon>Sulfidibacter</taxon>
    </lineage>
</organism>
<feature type="transmembrane region" description="Helical" evidence="2">
    <location>
        <begin position="141"/>
        <end position="162"/>
    </location>
</feature>
<name>A0A8A4TJE2_SULCO</name>
<reference evidence="3" key="1">
    <citation type="submission" date="2021-03" db="EMBL/GenBank/DDBJ databases">
        <title>Acanthopleuribacteraceae sp. M133.</title>
        <authorList>
            <person name="Wang G."/>
        </authorList>
    </citation>
    <scope>NUCLEOTIDE SEQUENCE</scope>
    <source>
        <strain evidence="3">M133</strain>
    </source>
</reference>
<feature type="region of interest" description="Disordered" evidence="1">
    <location>
        <begin position="229"/>
        <end position="249"/>
    </location>
</feature>
<gene>
    <name evidence="3" type="ORF">J3U87_28810</name>
</gene>
<dbReference type="RefSeq" id="WP_237379239.1">
    <property type="nucleotide sequence ID" value="NZ_CP071793.1"/>
</dbReference>
<evidence type="ECO:0000313" key="4">
    <source>
        <dbReference type="Proteomes" id="UP000663929"/>
    </source>
</evidence>
<feature type="transmembrane region" description="Helical" evidence="2">
    <location>
        <begin position="168"/>
        <end position="188"/>
    </location>
</feature>